<dbReference type="EMBL" id="JARSBN010000004">
    <property type="protein sequence ID" value="MDG4715931.1"/>
    <property type="molecule type" value="Genomic_DNA"/>
</dbReference>
<dbReference type="InterPro" id="IPR056695">
    <property type="entry name" value="DUF7793"/>
</dbReference>
<keyword evidence="3" id="KW-1185">Reference proteome</keyword>
<comment type="caution">
    <text evidence="2">The sequence shown here is derived from an EMBL/GenBank/DDBJ whole genome shotgun (WGS) entry which is preliminary data.</text>
</comment>
<sequence>MESFIVFEYEKAKFWTKEGVLFCEFNNRDIHHKLTSGQVERYIEIIKELTNGQIMPFLIDIRNSFGNFTIKAAELFANSPYLKSIRLSEAYVINSINSKLSISSYKRLFEPKTPFQFFDNLDSALEYCLQSKDNYYGTRF</sequence>
<dbReference type="Proteomes" id="UP001529085">
    <property type="component" value="Unassembled WGS sequence"/>
</dbReference>
<evidence type="ECO:0000313" key="2">
    <source>
        <dbReference type="EMBL" id="MDG4715931.1"/>
    </source>
</evidence>
<reference evidence="2 3" key="1">
    <citation type="submission" date="2023-03" db="EMBL/GenBank/DDBJ databases">
        <title>Strain YYF002 represents a novel species in the genus Winogradskyella isolated from seawater.</title>
        <authorList>
            <person name="Fu Z.-Y."/>
        </authorList>
    </citation>
    <scope>NUCLEOTIDE SEQUENCE [LARGE SCALE GENOMIC DNA]</scope>
    <source>
        <strain evidence="2 3">YYF002</strain>
    </source>
</reference>
<organism evidence="2 3">
    <name type="scientific">Winogradskyella marincola</name>
    <dbReference type="NCBI Taxonomy" id="3037795"/>
    <lineage>
        <taxon>Bacteria</taxon>
        <taxon>Pseudomonadati</taxon>
        <taxon>Bacteroidota</taxon>
        <taxon>Flavobacteriia</taxon>
        <taxon>Flavobacteriales</taxon>
        <taxon>Flavobacteriaceae</taxon>
        <taxon>Winogradskyella</taxon>
    </lineage>
</organism>
<name>A0ABT6G1L2_9FLAO</name>
<evidence type="ECO:0000313" key="3">
    <source>
        <dbReference type="Proteomes" id="UP001529085"/>
    </source>
</evidence>
<gene>
    <name evidence="2" type="ORF">P7122_08610</name>
</gene>
<dbReference type="RefSeq" id="WP_278005385.1">
    <property type="nucleotide sequence ID" value="NZ_JARSBN010000004.1"/>
</dbReference>
<proteinExistence type="predicted"/>
<accession>A0ABT6G1L2</accession>
<evidence type="ECO:0000259" key="1">
    <source>
        <dbReference type="Pfam" id="PF25056"/>
    </source>
</evidence>
<feature type="domain" description="DUF7793" evidence="1">
    <location>
        <begin position="14"/>
        <end position="128"/>
    </location>
</feature>
<protein>
    <recommendedName>
        <fullName evidence="1">DUF7793 domain-containing protein</fullName>
    </recommendedName>
</protein>
<dbReference type="Pfam" id="PF25056">
    <property type="entry name" value="DUF7793"/>
    <property type="match status" value="1"/>
</dbReference>